<comment type="caution">
    <text evidence="2">The sequence shown here is derived from an EMBL/GenBank/DDBJ whole genome shotgun (WGS) entry which is preliminary data.</text>
</comment>
<proteinExistence type="predicted"/>
<keyword evidence="1" id="KW-1133">Transmembrane helix</keyword>
<keyword evidence="3" id="KW-1185">Reference proteome</keyword>
<gene>
    <name evidence="2" type="ORF">INT43_000608</name>
</gene>
<dbReference type="PANTHER" id="PTHR34407:SF1">
    <property type="entry name" value="SGNH HYDROLASE-TYPE ESTERASE DOMAIN-CONTAINING PROTEIN"/>
    <property type="match status" value="1"/>
</dbReference>
<dbReference type="Gene3D" id="3.40.50.1110">
    <property type="entry name" value="SGNH hydrolase"/>
    <property type="match status" value="1"/>
</dbReference>
<dbReference type="PANTHER" id="PTHR34407">
    <property type="entry name" value="EXPRESSED PROTEIN"/>
    <property type="match status" value="1"/>
</dbReference>
<dbReference type="AlphaFoldDB" id="A0A8H7Q3M0"/>
<dbReference type="CDD" id="cd00229">
    <property type="entry name" value="SGNH_hydrolase"/>
    <property type="match status" value="1"/>
</dbReference>
<dbReference type="EMBL" id="JAEPQZ010000002">
    <property type="protein sequence ID" value="KAG2184695.1"/>
    <property type="molecule type" value="Genomic_DNA"/>
</dbReference>
<dbReference type="Proteomes" id="UP000654370">
    <property type="component" value="Unassembled WGS sequence"/>
</dbReference>
<sequence length="477" mass="54595">MVRYSPLGRLSSNAHTPRIAIIAIFTSLAVVSIASLLVLRGTDISARLHLFSSPPSEPEKVDATPSICPAIGPNNHFEQQYGHELLQRSIAHEGSNRRLREKIAKAQRGEDIRMAVVGGSVSAGHTLNDWRNIYFYRFLDWWNQQFPNGHHEIFQGAVPATDSGYFAYCFDKHIPKDVDIVFVEFSLNDASSLPCEMAKQGSIVQAKMMESLVRNLLRLPRKPAVIMTSVFSFNVNEYLDGQESHLPISNYYDLPHISMKNALFDHINRHPDDLKGKLYNDGHHLSEWGHQMLSDMVSHYVERQICAMSDTVQPPLLDSYSYNESIPKYDMFTHRWQQNEFRELEPYCHTFSDQSYRPKEVDGWKFWNWQNEKFYIVADEPGASVTFEVEANQGVVYLYLLRSANYNLGNIWCWIGDDKEKGRELEGYWDKWYSVGVMTPVAEGLSQGQHLLHCELMNKTSHPDGGTHFRILAVASG</sequence>
<keyword evidence="1" id="KW-0812">Transmembrane</keyword>
<dbReference type="OrthoDB" id="544608at2759"/>
<evidence type="ECO:0000313" key="2">
    <source>
        <dbReference type="EMBL" id="KAG2184695.1"/>
    </source>
</evidence>
<organism evidence="2 3">
    <name type="scientific">Mortierella isabellina</name>
    <name type="common">Filamentous fungus</name>
    <name type="synonym">Umbelopsis isabellina</name>
    <dbReference type="NCBI Taxonomy" id="91625"/>
    <lineage>
        <taxon>Eukaryota</taxon>
        <taxon>Fungi</taxon>
        <taxon>Fungi incertae sedis</taxon>
        <taxon>Mucoromycota</taxon>
        <taxon>Mucoromycotina</taxon>
        <taxon>Umbelopsidomycetes</taxon>
        <taxon>Umbelopsidales</taxon>
        <taxon>Umbelopsidaceae</taxon>
        <taxon>Umbelopsis</taxon>
    </lineage>
</organism>
<reference evidence="2" key="1">
    <citation type="submission" date="2020-12" db="EMBL/GenBank/DDBJ databases">
        <title>Metabolic potential, ecology and presence of endohyphal bacteria is reflected in genomic diversity of Mucoromycotina.</title>
        <authorList>
            <person name="Muszewska A."/>
            <person name="Okrasinska A."/>
            <person name="Steczkiewicz K."/>
            <person name="Drgas O."/>
            <person name="Orlowska M."/>
            <person name="Perlinska-Lenart U."/>
            <person name="Aleksandrzak-Piekarczyk T."/>
            <person name="Szatraj K."/>
            <person name="Zielenkiewicz U."/>
            <person name="Pilsyk S."/>
            <person name="Malc E."/>
            <person name="Mieczkowski P."/>
            <person name="Kruszewska J.S."/>
            <person name="Biernat P."/>
            <person name="Pawlowska J."/>
        </authorList>
    </citation>
    <scope>NUCLEOTIDE SEQUENCE</scope>
    <source>
        <strain evidence="2">WA0000067209</strain>
    </source>
</reference>
<evidence type="ECO:0000313" key="3">
    <source>
        <dbReference type="Proteomes" id="UP000654370"/>
    </source>
</evidence>
<protein>
    <recommendedName>
        <fullName evidence="4">SGNH hydrolase-type esterase domain-containing protein</fullName>
    </recommendedName>
</protein>
<dbReference type="SUPFAM" id="SSF52266">
    <property type="entry name" value="SGNH hydrolase"/>
    <property type="match status" value="1"/>
</dbReference>
<accession>A0A8H7Q3M0</accession>
<keyword evidence="1" id="KW-0472">Membrane</keyword>
<evidence type="ECO:0000256" key="1">
    <source>
        <dbReference type="SAM" id="Phobius"/>
    </source>
</evidence>
<feature type="transmembrane region" description="Helical" evidence="1">
    <location>
        <begin position="20"/>
        <end position="39"/>
    </location>
</feature>
<name>A0A8H7Q3M0_MORIS</name>
<evidence type="ECO:0008006" key="4">
    <source>
        <dbReference type="Google" id="ProtNLM"/>
    </source>
</evidence>
<dbReference type="InterPro" id="IPR036514">
    <property type="entry name" value="SGNH_hydro_sf"/>
</dbReference>